<dbReference type="EMBL" id="JAENHO010000001">
    <property type="protein sequence ID" value="MBL7253507.1"/>
    <property type="molecule type" value="Genomic_DNA"/>
</dbReference>
<protein>
    <submittedName>
        <fullName evidence="3">MerR family DNA-binding transcriptional regulator</fullName>
    </submittedName>
</protein>
<accession>A0ABS1VFM4</accession>
<dbReference type="GO" id="GO:0003677">
    <property type="term" value="F:DNA binding"/>
    <property type="evidence" value="ECO:0007669"/>
    <property type="project" value="UniProtKB-KW"/>
</dbReference>
<keyword evidence="1 3" id="KW-0238">DNA-binding</keyword>
<evidence type="ECO:0000256" key="1">
    <source>
        <dbReference type="ARBA" id="ARBA00023125"/>
    </source>
</evidence>
<evidence type="ECO:0000313" key="3">
    <source>
        <dbReference type="EMBL" id="MBL7253507.1"/>
    </source>
</evidence>
<evidence type="ECO:0000313" key="4">
    <source>
        <dbReference type="Proteomes" id="UP000598996"/>
    </source>
</evidence>
<comment type="caution">
    <text evidence="3">The sequence shown here is derived from an EMBL/GenBank/DDBJ whole genome shotgun (WGS) entry which is preliminary data.</text>
</comment>
<keyword evidence="4" id="KW-1185">Reference proteome</keyword>
<proteinExistence type="predicted"/>
<dbReference type="RefSeq" id="WP_202989854.1">
    <property type="nucleotide sequence ID" value="NZ_JAENHO010000001.1"/>
</dbReference>
<dbReference type="PANTHER" id="PTHR30204:SF93">
    <property type="entry name" value="HTH MERR-TYPE DOMAIN-CONTAINING PROTEIN"/>
    <property type="match status" value="1"/>
</dbReference>
<dbReference type="PROSITE" id="PS50937">
    <property type="entry name" value="HTH_MERR_2"/>
    <property type="match status" value="1"/>
</dbReference>
<name>A0ABS1VFM4_9ACTN</name>
<dbReference type="Gene3D" id="1.10.1660.10">
    <property type="match status" value="1"/>
</dbReference>
<dbReference type="InterPro" id="IPR047057">
    <property type="entry name" value="MerR_fam"/>
</dbReference>
<dbReference type="SUPFAM" id="SSF46955">
    <property type="entry name" value="Putative DNA-binding domain"/>
    <property type="match status" value="1"/>
</dbReference>
<sequence>MAWSTRELAELTGTTVNTIRHYHRLGLLPEPERRYNGYKKYGIQDLVRLLRIRRLTDLGVPLARIGADGGPDPEVLRKADEHLAADIERLVKARSDIAAILRDGAPADTPAGFESVASRLSAADSSLIHIYRQLYDEKAMTDLRRMVETADDPVNQEFDTLPADADETTRRDIAERLAPVLVRHLVEYPWLNDPGPHLYKSEQETRQTFLDAVAGLYNAAQLDVVGRAAVLAQEHLRREQT</sequence>
<evidence type="ECO:0000259" key="2">
    <source>
        <dbReference type="PROSITE" id="PS50937"/>
    </source>
</evidence>
<dbReference type="Pfam" id="PF13411">
    <property type="entry name" value="MerR_1"/>
    <property type="match status" value="1"/>
</dbReference>
<feature type="domain" description="HTH merR-type" evidence="2">
    <location>
        <begin position="2"/>
        <end position="67"/>
    </location>
</feature>
<reference evidence="3 4" key="1">
    <citation type="submission" date="2021-01" db="EMBL/GenBank/DDBJ databases">
        <title>Actinoplanes sp. nov. LDG1-01 isolated from lichen.</title>
        <authorList>
            <person name="Saeng-In P."/>
            <person name="Phongsopitanun W."/>
            <person name="Kanchanasin P."/>
            <person name="Yuki M."/>
            <person name="Kudo T."/>
            <person name="Ohkuma M."/>
            <person name="Tanasupawat S."/>
        </authorList>
    </citation>
    <scope>NUCLEOTIDE SEQUENCE [LARGE SCALE GENOMIC DNA]</scope>
    <source>
        <strain evidence="3 4">LDG1-01</strain>
    </source>
</reference>
<dbReference type="InterPro" id="IPR000551">
    <property type="entry name" value="MerR-type_HTH_dom"/>
</dbReference>
<dbReference type="Proteomes" id="UP000598996">
    <property type="component" value="Unassembled WGS sequence"/>
</dbReference>
<dbReference type="InterPro" id="IPR009061">
    <property type="entry name" value="DNA-bd_dom_put_sf"/>
</dbReference>
<dbReference type="PANTHER" id="PTHR30204">
    <property type="entry name" value="REDOX-CYCLING DRUG-SENSING TRANSCRIPTIONAL ACTIVATOR SOXR"/>
    <property type="match status" value="1"/>
</dbReference>
<dbReference type="SMART" id="SM00422">
    <property type="entry name" value="HTH_MERR"/>
    <property type="match status" value="1"/>
</dbReference>
<organism evidence="3 4">
    <name type="scientific">Paractinoplanes lichenicola</name>
    <dbReference type="NCBI Taxonomy" id="2802976"/>
    <lineage>
        <taxon>Bacteria</taxon>
        <taxon>Bacillati</taxon>
        <taxon>Actinomycetota</taxon>
        <taxon>Actinomycetes</taxon>
        <taxon>Micromonosporales</taxon>
        <taxon>Micromonosporaceae</taxon>
        <taxon>Paractinoplanes</taxon>
    </lineage>
</organism>
<gene>
    <name evidence="3" type="ORF">JKJ07_04205</name>
</gene>